<accession>A0A0U9HFM7</accession>
<dbReference type="EMBL" id="DF977002">
    <property type="protein sequence ID" value="GAQ25625.1"/>
    <property type="molecule type" value="Genomic_DNA"/>
</dbReference>
<evidence type="ECO:0000256" key="3">
    <source>
        <dbReference type="ARBA" id="ARBA00023125"/>
    </source>
</evidence>
<name>A0A0U9HFM7_9FIRM</name>
<dbReference type="GO" id="GO:0003677">
    <property type="term" value="F:DNA binding"/>
    <property type="evidence" value="ECO:0007669"/>
    <property type="project" value="UniProtKB-KW"/>
</dbReference>
<dbReference type="RefSeq" id="WP_059033032.1">
    <property type="nucleotide sequence ID" value="NZ_BSDN01000010.1"/>
</dbReference>
<dbReference type="InterPro" id="IPR036390">
    <property type="entry name" value="WH_DNA-bd_sf"/>
</dbReference>
<evidence type="ECO:0000256" key="2">
    <source>
        <dbReference type="ARBA" id="ARBA00023015"/>
    </source>
</evidence>
<keyword evidence="2" id="KW-0805">Transcription regulation</keyword>
<comment type="similarity">
    <text evidence="1">Belongs to the BlaI transcriptional regulatory family.</text>
</comment>
<protein>
    <submittedName>
        <fullName evidence="5">Transcriptional regulator</fullName>
    </submittedName>
</protein>
<proteinExistence type="inferred from homology"/>
<dbReference type="OrthoDB" id="9795583at2"/>
<dbReference type="SUPFAM" id="SSF46785">
    <property type="entry name" value="Winged helix' DNA-binding domain"/>
    <property type="match status" value="1"/>
</dbReference>
<dbReference type="InterPro" id="IPR005650">
    <property type="entry name" value="BlaI_family"/>
</dbReference>
<dbReference type="GO" id="GO:0045892">
    <property type="term" value="P:negative regulation of DNA-templated transcription"/>
    <property type="evidence" value="ECO:0007669"/>
    <property type="project" value="InterPro"/>
</dbReference>
<dbReference type="Gene3D" id="1.10.4040.10">
    <property type="entry name" value="Penicillinase repressor domain"/>
    <property type="match status" value="1"/>
</dbReference>
<dbReference type="STRING" id="224999.GCA_001485475_01655"/>
<dbReference type="PIRSF" id="PIRSF019455">
    <property type="entry name" value="CopR_AtkY"/>
    <property type="match status" value="1"/>
</dbReference>
<evidence type="ECO:0000256" key="1">
    <source>
        <dbReference type="ARBA" id="ARBA00011046"/>
    </source>
</evidence>
<keyword evidence="6" id="KW-1185">Reference proteome</keyword>
<dbReference type="Proteomes" id="UP000062160">
    <property type="component" value="Unassembled WGS sequence"/>
</dbReference>
<keyword evidence="3" id="KW-0238">DNA-binding</keyword>
<dbReference type="InterPro" id="IPR036388">
    <property type="entry name" value="WH-like_DNA-bd_sf"/>
</dbReference>
<evidence type="ECO:0000313" key="6">
    <source>
        <dbReference type="Proteomes" id="UP000062160"/>
    </source>
</evidence>
<dbReference type="AlphaFoldDB" id="A0A0U9HFM7"/>
<keyword evidence="4" id="KW-0804">Transcription</keyword>
<reference evidence="5" key="1">
    <citation type="journal article" date="2016" name="Genome Announc.">
        <title>Draft Genome Sequence of the Syntrophic Lactate-Degrading Bacterium Tepidanaerobacter syntrophicus JLT.</title>
        <authorList>
            <person name="Matsuura N."/>
            <person name="Ohashi A."/>
            <person name="Tourlousse D.M."/>
            <person name="Sekiguchi Y."/>
        </authorList>
    </citation>
    <scope>NUCLEOTIDE SEQUENCE [LARGE SCALE GENOMIC DNA]</scope>
    <source>
        <strain evidence="5">JL</strain>
    </source>
</reference>
<dbReference type="Pfam" id="PF03965">
    <property type="entry name" value="Penicillinase_R"/>
    <property type="match status" value="1"/>
</dbReference>
<sequence length="119" mass="13897">MSKLKLFDAEYKLMDIVWEHEPINSTELTKICRQKLGWKKSTTYTMIRKLAQRDILKNENATVTALLKRKDVQKYESEALLEDKFNGSLPAFLAAFLQDKKLSEKEAKEIQKMIEEATK</sequence>
<evidence type="ECO:0000256" key="4">
    <source>
        <dbReference type="ARBA" id="ARBA00023163"/>
    </source>
</evidence>
<evidence type="ECO:0000313" key="5">
    <source>
        <dbReference type="EMBL" id="GAQ25625.1"/>
    </source>
</evidence>
<gene>
    <name evidence="5" type="ORF">TSYNT_8154</name>
</gene>
<dbReference type="Gene3D" id="1.10.10.10">
    <property type="entry name" value="Winged helix-like DNA-binding domain superfamily/Winged helix DNA-binding domain"/>
    <property type="match status" value="1"/>
</dbReference>
<organism evidence="5">
    <name type="scientific">Tepidanaerobacter syntrophicus</name>
    <dbReference type="NCBI Taxonomy" id="224999"/>
    <lineage>
        <taxon>Bacteria</taxon>
        <taxon>Bacillati</taxon>
        <taxon>Bacillota</taxon>
        <taxon>Clostridia</taxon>
        <taxon>Thermosediminibacterales</taxon>
        <taxon>Tepidanaerobacteraceae</taxon>
        <taxon>Tepidanaerobacter</taxon>
    </lineage>
</organism>